<reference evidence="2" key="1">
    <citation type="journal article" date="2017" name="bioRxiv">
        <title>Conservation of a gene cluster reveals novel cercosporin biosynthetic mechanisms and extends production to the genus Colletotrichum.</title>
        <authorList>
            <person name="de Jonge R."/>
            <person name="Ebert M.K."/>
            <person name="Huitt-Roehl C.R."/>
            <person name="Pal P."/>
            <person name="Suttle J.C."/>
            <person name="Spanner R.E."/>
            <person name="Neubauer J.D."/>
            <person name="Jurick W.M.II."/>
            <person name="Stott K.A."/>
            <person name="Secor G.A."/>
            <person name="Thomma B.P.H.J."/>
            <person name="Van de Peer Y."/>
            <person name="Townsend C.A."/>
            <person name="Bolton M.D."/>
        </authorList>
    </citation>
    <scope>NUCLEOTIDE SEQUENCE [LARGE SCALE GENOMIC DNA]</scope>
    <source>
        <strain evidence="2">CBS538.71</strain>
    </source>
</reference>
<dbReference type="Proteomes" id="UP000237631">
    <property type="component" value="Unassembled WGS sequence"/>
</dbReference>
<accession>A0A2S6BXW0</accession>
<dbReference type="PANTHER" id="PTHR48419">
    <property type="entry name" value="SULFOTRANSFERASE DOMAIN-CONTAINING PROTEIN"/>
    <property type="match status" value="1"/>
</dbReference>
<sequence length="343" mass="39253">MDPELKPPLVIFTYPRSASNLLLRMLSLPEQNNVVSVESGGYFFMPAIWKLRELGLLNRPSSDWTATELSSLHEIYSACAKDLESLLEKSMETGKRVIFKEHSPFGICPYVQSAYLQKSEIPIHKLKVRLEGWPSRFTRKTHDSLPPNDTVLASDFLGYCAASFLIRHPALAFPSYYRMTKGILAGDLNTVTPALTEVFTLKWTRDLYDWFLKVRELREDCQKLDPIVLDADDLIETPNLLLHYCGVVGLDPSKVQFQWAPATRDQLDNVPKIRLHSRSTLYASSGIVGGKTFRGMSIETELENWQNEFGFDVATQLHRFVMEAMPDYEYLFARRIQMPPKSH</sequence>
<proteinExistence type="predicted"/>
<organism evidence="1 2">
    <name type="scientific">Cercospora berteroae</name>
    <dbReference type="NCBI Taxonomy" id="357750"/>
    <lineage>
        <taxon>Eukaryota</taxon>
        <taxon>Fungi</taxon>
        <taxon>Dikarya</taxon>
        <taxon>Ascomycota</taxon>
        <taxon>Pezizomycotina</taxon>
        <taxon>Dothideomycetes</taxon>
        <taxon>Dothideomycetidae</taxon>
        <taxon>Mycosphaerellales</taxon>
        <taxon>Mycosphaerellaceae</taxon>
        <taxon>Cercospora</taxon>
    </lineage>
</organism>
<dbReference type="SUPFAM" id="SSF52540">
    <property type="entry name" value="P-loop containing nucleoside triphosphate hydrolases"/>
    <property type="match status" value="1"/>
</dbReference>
<dbReference type="STRING" id="357750.A0A2S6BXW0"/>
<dbReference type="InterPro" id="IPR027417">
    <property type="entry name" value="P-loop_NTPase"/>
</dbReference>
<evidence type="ECO:0008006" key="3">
    <source>
        <dbReference type="Google" id="ProtNLM"/>
    </source>
</evidence>
<evidence type="ECO:0000313" key="2">
    <source>
        <dbReference type="Proteomes" id="UP000237631"/>
    </source>
</evidence>
<gene>
    <name evidence="1" type="ORF">CBER1_09249</name>
</gene>
<keyword evidence="2" id="KW-1185">Reference proteome</keyword>
<comment type="caution">
    <text evidence="1">The sequence shown here is derived from an EMBL/GenBank/DDBJ whole genome shotgun (WGS) entry which is preliminary data.</text>
</comment>
<name>A0A2S6BXW0_9PEZI</name>
<protein>
    <recommendedName>
        <fullName evidence="3">Sulfotransferase domain-containing protein</fullName>
    </recommendedName>
</protein>
<dbReference type="InterPro" id="IPR053226">
    <property type="entry name" value="Pyrrolopyrazine_biosynth_F"/>
</dbReference>
<dbReference type="PANTHER" id="PTHR48419:SF1">
    <property type="entry name" value="SULFOTRANSFERASE DOMAIN-CONTAINING PROTEIN"/>
    <property type="match status" value="1"/>
</dbReference>
<dbReference type="EMBL" id="PNEN01001707">
    <property type="protein sequence ID" value="PPJ52308.1"/>
    <property type="molecule type" value="Genomic_DNA"/>
</dbReference>
<dbReference type="AlphaFoldDB" id="A0A2S6BXW0"/>
<evidence type="ECO:0000313" key="1">
    <source>
        <dbReference type="EMBL" id="PPJ52308.1"/>
    </source>
</evidence>
<dbReference type="OrthoDB" id="3650366at2759"/>